<keyword evidence="2" id="KW-1185">Reference proteome</keyword>
<reference evidence="1" key="1">
    <citation type="submission" date="2021-02" db="EMBL/GenBank/DDBJ databases">
        <title>Genome sequence of Rhodospirillales sp. strain TMPK1 isolated from soil.</title>
        <authorList>
            <person name="Nakai R."/>
            <person name="Kusada H."/>
            <person name="Tamaki H."/>
        </authorList>
    </citation>
    <scope>NUCLEOTIDE SEQUENCE</scope>
    <source>
        <strain evidence="1">TMPK1</strain>
    </source>
</reference>
<dbReference type="AlphaFoldDB" id="A0A8S8XAW7"/>
<dbReference type="RefSeq" id="WP_420243013.1">
    <property type="nucleotide sequence ID" value="NZ_BOPV01000001.1"/>
</dbReference>
<comment type="caution">
    <text evidence="1">The sequence shown here is derived from an EMBL/GenBank/DDBJ whole genome shotgun (WGS) entry which is preliminary data.</text>
</comment>
<name>A0A8S8XAW7_9PROT</name>
<sequence>MFRLEAILRDTWDPAEQAVHTYARIAHATRRVRIPAQSFRAFGYTGDLSDGDALLAFLQSHREHIETHGAAALIVHLSHGFELGNEIDWTPDGFVETSSPSPS</sequence>
<gene>
    <name evidence="1" type="ORF">TMPK1_21310</name>
</gene>
<dbReference type="Proteomes" id="UP000681075">
    <property type="component" value="Unassembled WGS sequence"/>
</dbReference>
<evidence type="ECO:0000313" key="1">
    <source>
        <dbReference type="EMBL" id="GIL39894.1"/>
    </source>
</evidence>
<organism evidence="1 2">
    <name type="scientific">Roseiterribacter gracilis</name>
    <dbReference type="NCBI Taxonomy" id="2812848"/>
    <lineage>
        <taxon>Bacteria</taxon>
        <taxon>Pseudomonadati</taxon>
        <taxon>Pseudomonadota</taxon>
        <taxon>Alphaproteobacteria</taxon>
        <taxon>Rhodospirillales</taxon>
        <taxon>Roseiterribacteraceae</taxon>
        <taxon>Roseiterribacter</taxon>
    </lineage>
</organism>
<proteinExistence type="predicted"/>
<evidence type="ECO:0000313" key="2">
    <source>
        <dbReference type="Proteomes" id="UP000681075"/>
    </source>
</evidence>
<accession>A0A8S8XAW7</accession>
<dbReference type="EMBL" id="BOPV01000001">
    <property type="protein sequence ID" value="GIL39894.1"/>
    <property type="molecule type" value="Genomic_DNA"/>
</dbReference>
<protein>
    <submittedName>
        <fullName evidence="1">Uncharacterized protein</fullName>
    </submittedName>
</protein>